<dbReference type="GO" id="GO:0004520">
    <property type="term" value="F:DNA endonuclease activity"/>
    <property type="evidence" value="ECO:0007669"/>
    <property type="project" value="TreeGrafter"/>
</dbReference>
<protein>
    <recommendedName>
        <fullName evidence="6">Helicase ATP-binding domain-containing protein</fullName>
    </recommendedName>
</protein>
<dbReference type="GO" id="GO:0031297">
    <property type="term" value="P:replication fork processing"/>
    <property type="evidence" value="ECO:0007669"/>
    <property type="project" value="TreeGrafter"/>
</dbReference>
<reference evidence="7" key="1">
    <citation type="journal article" date="2020" name="Nature">
        <title>Giant virus diversity and host interactions through global metagenomics.</title>
        <authorList>
            <person name="Schulz F."/>
            <person name="Roux S."/>
            <person name="Paez-Espino D."/>
            <person name="Jungbluth S."/>
            <person name="Walsh D.A."/>
            <person name="Denef V.J."/>
            <person name="McMahon K.D."/>
            <person name="Konstantinidis K.T."/>
            <person name="Eloe-Fadrosh E.A."/>
            <person name="Kyrpides N.C."/>
            <person name="Woyke T."/>
        </authorList>
    </citation>
    <scope>NUCLEOTIDE SEQUENCE</scope>
    <source>
        <strain evidence="7">GVMAG-M-3300027963-21</strain>
    </source>
</reference>
<dbReference type="GO" id="GO:0005524">
    <property type="term" value="F:ATP binding"/>
    <property type="evidence" value="ECO:0007669"/>
    <property type="project" value="UniProtKB-KW"/>
</dbReference>
<dbReference type="InterPro" id="IPR000330">
    <property type="entry name" value="SNF2_N"/>
</dbReference>
<evidence type="ECO:0000256" key="1">
    <source>
        <dbReference type="ARBA" id="ARBA00022741"/>
    </source>
</evidence>
<dbReference type="EMBL" id="MN740526">
    <property type="protein sequence ID" value="QHU31425.1"/>
    <property type="molecule type" value="Genomic_DNA"/>
</dbReference>
<dbReference type="PANTHER" id="PTHR45766:SF3">
    <property type="entry name" value="DNA ANNEALING HELICASE AND ENDONUCLEASE ZRANB3"/>
    <property type="match status" value="1"/>
</dbReference>
<keyword evidence="1" id="KW-0547">Nucleotide-binding</keyword>
<dbReference type="SMART" id="SM00487">
    <property type="entry name" value="DEXDc"/>
    <property type="match status" value="1"/>
</dbReference>
<accession>A0A6C0LN54</accession>
<evidence type="ECO:0000313" key="7">
    <source>
        <dbReference type="EMBL" id="QHU31425.1"/>
    </source>
</evidence>
<dbReference type="AlphaFoldDB" id="A0A6C0LN54"/>
<feature type="region of interest" description="Disordered" evidence="5">
    <location>
        <begin position="19"/>
        <end position="109"/>
    </location>
</feature>
<dbReference type="InterPro" id="IPR027417">
    <property type="entry name" value="P-loop_NTPase"/>
</dbReference>
<dbReference type="InterPro" id="IPR014001">
    <property type="entry name" value="Helicase_ATP-bd"/>
</dbReference>
<proteinExistence type="predicted"/>
<dbReference type="GO" id="GO:0043596">
    <property type="term" value="C:nuclear replication fork"/>
    <property type="evidence" value="ECO:0007669"/>
    <property type="project" value="TreeGrafter"/>
</dbReference>
<dbReference type="SUPFAM" id="SSF52540">
    <property type="entry name" value="P-loop containing nucleoside triphosphate hydrolases"/>
    <property type="match status" value="2"/>
</dbReference>
<feature type="region of interest" description="Disordered" evidence="5">
    <location>
        <begin position="961"/>
        <end position="983"/>
    </location>
</feature>
<dbReference type="PANTHER" id="PTHR45766">
    <property type="entry name" value="DNA ANNEALING HELICASE AND ENDONUCLEASE ZRANB3 FAMILY MEMBER"/>
    <property type="match status" value="1"/>
</dbReference>
<feature type="compositionally biased region" description="Acidic residues" evidence="5">
    <location>
        <begin position="522"/>
        <end position="535"/>
    </location>
</feature>
<feature type="compositionally biased region" description="Low complexity" evidence="5">
    <location>
        <begin position="82"/>
        <end position="104"/>
    </location>
</feature>
<evidence type="ECO:0000256" key="5">
    <source>
        <dbReference type="SAM" id="MobiDB-lite"/>
    </source>
</evidence>
<name>A0A6C0LN54_9ZZZZ</name>
<dbReference type="GO" id="GO:0004386">
    <property type="term" value="F:helicase activity"/>
    <property type="evidence" value="ECO:0007669"/>
    <property type="project" value="UniProtKB-KW"/>
</dbReference>
<evidence type="ECO:0000256" key="3">
    <source>
        <dbReference type="ARBA" id="ARBA00022806"/>
    </source>
</evidence>
<feature type="compositionally biased region" description="Basic and acidic residues" evidence="5">
    <location>
        <begin position="24"/>
        <end position="59"/>
    </location>
</feature>
<dbReference type="PROSITE" id="PS51192">
    <property type="entry name" value="HELICASE_ATP_BIND_1"/>
    <property type="match status" value="1"/>
</dbReference>
<feature type="region of interest" description="Disordered" evidence="5">
    <location>
        <begin position="499"/>
        <end position="540"/>
    </location>
</feature>
<dbReference type="Gene3D" id="3.40.50.10810">
    <property type="entry name" value="Tandem AAA-ATPase domain"/>
    <property type="match status" value="1"/>
</dbReference>
<dbReference type="GO" id="GO:0016787">
    <property type="term" value="F:hydrolase activity"/>
    <property type="evidence" value="ECO:0007669"/>
    <property type="project" value="UniProtKB-KW"/>
</dbReference>
<keyword evidence="4" id="KW-0067">ATP-binding</keyword>
<evidence type="ECO:0000259" key="6">
    <source>
        <dbReference type="PROSITE" id="PS51192"/>
    </source>
</evidence>
<feature type="domain" description="Helicase ATP-binding" evidence="6">
    <location>
        <begin position="175"/>
        <end position="374"/>
    </location>
</feature>
<evidence type="ECO:0000256" key="2">
    <source>
        <dbReference type="ARBA" id="ARBA00022801"/>
    </source>
</evidence>
<organism evidence="7">
    <name type="scientific">viral metagenome</name>
    <dbReference type="NCBI Taxonomy" id="1070528"/>
    <lineage>
        <taxon>unclassified sequences</taxon>
        <taxon>metagenomes</taxon>
        <taxon>organismal metagenomes</taxon>
    </lineage>
</organism>
<dbReference type="GO" id="GO:0006281">
    <property type="term" value="P:DNA repair"/>
    <property type="evidence" value="ECO:0007669"/>
    <property type="project" value="TreeGrafter"/>
</dbReference>
<keyword evidence="2" id="KW-0378">Hydrolase</keyword>
<dbReference type="InterPro" id="IPR038718">
    <property type="entry name" value="SNF2-like_sf"/>
</dbReference>
<sequence>MIKNNSKCPENKEINPVTGRCVLKCKEGSVRNKETGKCEKIPTENKKGRPRKKLPDAEPVRPVIPSKKSQPHTQPTPPTPQTPSSSKTSSKSSHSLHSPKSRTSSNKDNEAFELYYPDLDDPDFTSKITNNKEFLIHKIPKFPIITNAEEFNAVSAKLCGKFDKMLYQHFMGQFLSYRTPYRSSLVYHGVGVGKTCSAITITEALLSSQTNNVPKIWVIMPQALKTSFKSQVFSIDDFDTLEGLSNQCTDHNYIKLLNIYKSTLGEENKDKLKSELKALLKTRYEIFTYDRFAKYIKDNYANAKTAKKIVENKVIIIDEAHNIRSTNKKVKDTYLALMDCLKNGVNNRLVLLSATPMYNEPRDILELLKLLLINDKRFNIIAENKKIFNGKNFNIDDATELIRNLSGRYISYLKGKNPFTFALKLNPSISGIKVLENAPTRDMTNKAIKKDNLGWLKNIDDEIVVSKLGDAQKKLVNSLENIAFEGDVDDIDDDIDVIEDVSDGKGSSSSGSSHSGSGSSEEASDDEDDISDDDDKQNNNMKLLQPMNIVYDDEIGIKGFYTFFSKTKDTDPIELKYTEGYKNALMPDEEYLGKYSGKFLNVCNFIRNSKGIVVIYSRFLISGIIPIAICLEHLGYSREGTNNILKNAEIVKDKPKYEGIRTPKYCILTSDKKEYMGNTKIDDLIKIINGDANKNGEKIKVILITPVASEGLSFYNTREIHLIEPWYHFNRADQIIGRGIRNCRHNRLPIENRNVSVFMHGSVNDDANRESIDINAFRISTRKYIESKKVDKIIMDNAIDCHLMKNINYFPKTLFKLENINIQTSQGAVIKYNFGDDEKYEPKCNVNIQGRNIDTRGYRSEIYKHLLPSIKTAIKNIIMADATDAAAGTTNRYIDFEMLKTNLGNTIDNDILMYAIKNILYPSIFIRGKYITRYKNGILISPIDVRGYSKGKIIRISNDTLRPSQQRRSKSSKSKSPDTNKAPVVPLNDTMIIQKVLDKLDIDYKDVYKTTISLYLNITAEEFKALIQYILKSYPVSATDTFEKNIHFISKCLYKQGILIKSDDIPSYSDNNNEYIGYINMYSENSEVDNTYIQYNENDKKVAIKYKSYPEYIKMIDEMQVKKIKESIKLYNTTTHTEQNVKPLSKYMTEYFSNRSYNKQYIPREMTDEKTPWGMIVRSKNKYILKLFTTGDGKKTGRVCDTYNEEEHNTMINQLISGEKVKMKNKKLLCSHIATILLNKNKLILFPLYKPKS</sequence>
<evidence type="ECO:0000256" key="4">
    <source>
        <dbReference type="ARBA" id="ARBA00022840"/>
    </source>
</evidence>
<keyword evidence="3" id="KW-0347">Helicase</keyword>
<feature type="compositionally biased region" description="Low complexity" evidence="5">
    <location>
        <begin position="504"/>
        <end position="521"/>
    </location>
</feature>
<dbReference type="Pfam" id="PF00176">
    <property type="entry name" value="SNF2-rel_dom"/>
    <property type="match status" value="1"/>
</dbReference>